<evidence type="ECO:0000313" key="2">
    <source>
        <dbReference type="Proteomes" id="UP000297597"/>
    </source>
</evidence>
<evidence type="ECO:0000313" key="1">
    <source>
        <dbReference type="EMBL" id="TEB10622.1"/>
    </source>
</evidence>
<comment type="caution">
    <text evidence="1">The sequence shown here is derived from an EMBL/GenBank/DDBJ whole genome shotgun (WGS) entry which is preliminary data.</text>
</comment>
<keyword evidence="2" id="KW-1185">Reference proteome</keyword>
<name>A0A4Y7RPM3_9FIRM</name>
<reference evidence="1 2" key="1">
    <citation type="journal article" date="2018" name="Environ. Microbiol.">
        <title>Novel energy conservation strategies and behaviour of Pelotomaculum schinkii driving syntrophic propionate catabolism.</title>
        <authorList>
            <person name="Hidalgo-Ahumada C.A.P."/>
            <person name="Nobu M.K."/>
            <person name="Narihiro T."/>
            <person name="Tamaki H."/>
            <person name="Liu W.T."/>
            <person name="Kamagata Y."/>
            <person name="Stams A.J.M."/>
            <person name="Imachi H."/>
            <person name="Sousa D.Z."/>
        </authorList>
    </citation>
    <scope>NUCLEOTIDE SEQUENCE [LARGE SCALE GENOMIC DNA]</scope>
    <source>
        <strain evidence="1 2">MGP</strain>
    </source>
</reference>
<dbReference type="EMBL" id="QFFZ01000023">
    <property type="protein sequence ID" value="TEB10622.1"/>
    <property type="molecule type" value="Genomic_DNA"/>
</dbReference>
<dbReference type="RefSeq" id="WP_134214034.1">
    <property type="nucleotide sequence ID" value="NZ_QFFZ01000023.1"/>
</dbReference>
<dbReference type="Proteomes" id="UP000297597">
    <property type="component" value="Unassembled WGS sequence"/>
</dbReference>
<proteinExistence type="predicted"/>
<organism evidence="1 2">
    <name type="scientific">Pelotomaculum propionicicum</name>
    <dbReference type="NCBI Taxonomy" id="258475"/>
    <lineage>
        <taxon>Bacteria</taxon>
        <taxon>Bacillati</taxon>
        <taxon>Bacillota</taxon>
        <taxon>Clostridia</taxon>
        <taxon>Eubacteriales</taxon>
        <taxon>Desulfotomaculaceae</taxon>
        <taxon>Pelotomaculum</taxon>
    </lineage>
</organism>
<evidence type="ECO:0008006" key="3">
    <source>
        <dbReference type="Google" id="ProtNLM"/>
    </source>
</evidence>
<accession>A0A4Y7RPM3</accession>
<protein>
    <recommendedName>
        <fullName evidence="3">Quinate 5-dehydrogenase</fullName>
    </recommendedName>
</protein>
<gene>
    <name evidence="1" type="ORF">Pmgp_02202</name>
</gene>
<dbReference type="OrthoDB" id="9780944at2"/>
<dbReference type="AlphaFoldDB" id="A0A4Y7RPM3"/>
<sequence length="305" mass="33740">MKRVVSVSLGSTKRDHKVTVELLGEEFEIARMGTDGDFNRALELLRDLDGKVDAIGLGGIDVYLFVKEKRYAIQDGLKLMDAVKTTPVVDGSGLKNTLEREVVRILAAETGLLKKGAKVLMVSSVDRFGMAEALAEIGCAMTFGDLIFTAGIPYPIMTVEELEEIANKLLPEITKMPFHLVYPTGKKQESQDEAKVQKFAHFYHNAEVIAGDFHLIRRFMPSGMQGQIILTNTTTSDDIEFLKEKGVGTLVTTTPEYGGRSFGTNVMEAALVAILGKQWDQISAQDYLDLLHRLNFRPRVVTLQA</sequence>